<reference evidence="2" key="1">
    <citation type="submission" date="2022-11" db="EMBL/GenBank/DDBJ databases">
        <title>Centuries of genome instability and evolution in soft-shell clam transmissible cancer (bioRxiv).</title>
        <authorList>
            <person name="Hart S.F.M."/>
            <person name="Yonemitsu M.A."/>
            <person name="Giersch R.M."/>
            <person name="Beal B.F."/>
            <person name="Arriagada G."/>
            <person name="Davis B.W."/>
            <person name="Ostrander E.A."/>
            <person name="Goff S.P."/>
            <person name="Metzger M.J."/>
        </authorList>
    </citation>
    <scope>NUCLEOTIDE SEQUENCE</scope>
    <source>
        <strain evidence="2">MELC-2E11</strain>
        <tissue evidence="2">Siphon/mantle</tissue>
    </source>
</reference>
<dbReference type="EMBL" id="CP111013">
    <property type="protein sequence ID" value="WAQ97196.1"/>
    <property type="molecule type" value="Genomic_DNA"/>
</dbReference>
<sequence length="82" mass="8932">MSVLPIATSPRPMSRERERRTSTRLHRGIPTTAQEMQREGTRLSATQMQSSGLQGNSGVRRGSASKDGDAPARASSSRHARK</sequence>
<evidence type="ECO:0000313" key="2">
    <source>
        <dbReference type="EMBL" id="WAQ97155.1"/>
    </source>
</evidence>
<protein>
    <submittedName>
        <fullName evidence="2">Uncharacterized protein</fullName>
    </submittedName>
</protein>
<dbReference type="Proteomes" id="UP001164746">
    <property type="component" value="Chromosome 2"/>
</dbReference>
<keyword evidence="4" id="KW-1185">Reference proteome</keyword>
<evidence type="ECO:0000256" key="1">
    <source>
        <dbReference type="SAM" id="MobiDB-lite"/>
    </source>
</evidence>
<evidence type="ECO:0000313" key="4">
    <source>
        <dbReference type="Proteomes" id="UP001164746"/>
    </source>
</evidence>
<evidence type="ECO:0000313" key="3">
    <source>
        <dbReference type="EMBL" id="WAQ97196.1"/>
    </source>
</evidence>
<feature type="region of interest" description="Disordered" evidence="1">
    <location>
        <begin position="1"/>
        <end position="82"/>
    </location>
</feature>
<name>A0ABY7DKF7_MYAAR</name>
<gene>
    <name evidence="2" type="ORF">MAR_029845</name>
    <name evidence="3" type="ORF">MAR_029886</name>
</gene>
<organism evidence="2 4">
    <name type="scientific">Mya arenaria</name>
    <name type="common">Soft-shell clam</name>
    <dbReference type="NCBI Taxonomy" id="6604"/>
    <lineage>
        <taxon>Eukaryota</taxon>
        <taxon>Metazoa</taxon>
        <taxon>Spiralia</taxon>
        <taxon>Lophotrochozoa</taxon>
        <taxon>Mollusca</taxon>
        <taxon>Bivalvia</taxon>
        <taxon>Autobranchia</taxon>
        <taxon>Heteroconchia</taxon>
        <taxon>Euheterodonta</taxon>
        <taxon>Imparidentia</taxon>
        <taxon>Neoheterodontei</taxon>
        <taxon>Myida</taxon>
        <taxon>Myoidea</taxon>
        <taxon>Myidae</taxon>
        <taxon>Mya</taxon>
    </lineage>
</organism>
<accession>A0ABY7DKF7</accession>
<proteinExistence type="predicted"/>
<feature type="compositionally biased region" description="Polar residues" evidence="1">
    <location>
        <begin position="43"/>
        <end position="57"/>
    </location>
</feature>
<dbReference type="EMBL" id="CP111013">
    <property type="protein sequence ID" value="WAQ97155.1"/>
    <property type="molecule type" value="Genomic_DNA"/>
</dbReference>